<evidence type="ECO:0000313" key="1">
    <source>
        <dbReference type="EMBL" id="KFD55408.1"/>
    </source>
</evidence>
<protein>
    <submittedName>
        <fullName evidence="2">Uncharacterized protein</fullName>
    </submittedName>
</protein>
<dbReference type="Proteomes" id="UP000030764">
    <property type="component" value="Unassembled WGS sequence"/>
</dbReference>
<keyword evidence="3" id="KW-1185">Reference proteome</keyword>
<evidence type="ECO:0000313" key="3">
    <source>
        <dbReference type="Proteomes" id="UP000030764"/>
    </source>
</evidence>
<reference evidence="2 3" key="1">
    <citation type="journal article" date="2014" name="Nat. Genet.">
        <title>Genome and transcriptome of the porcine whipworm Trichuris suis.</title>
        <authorList>
            <person name="Jex A.R."/>
            <person name="Nejsum P."/>
            <person name="Schwarz E.M."/>
            <person name="Hu L."/>
            <person name="Young N.D."/>
            <person name="Hall R.S."/>
            <person name="Korhonen P.K."/>
            <person name="Liao S."/>
            <person name="Thamsborg S."/>
            <person name="Xia J."/>
            <person name="Xu P."/>
            <person name="Wang S."/>
            <person name="Scheerlinck J.P."/>
            <person name="Hofmann A."/>
            <person name="Sternberg P.W."/>
            <person name="Wang J."/>
            <person name="Gasser R.B."/>
        </authorList>
    </citation>
    <scope>NUCLEOTIDE SEQUENCE [LARGE SCALE GENOMIC DNA]</scope>
    <source>
        <strain evidence="2">DCEP-RM93F</strain>
        <strain evidence="1">DCEP-RM93M</strain>
    </source>
</reference>
<organism evidence="2">
    <name type="scientific">Trichuris suis</name>
    <name type="common">pig whipworm</name>
    <dbReference type="NCBI Taxonomy" id="68888"/>
    <lineage>
        <taxon>Eukaryota</taxon>
        <taxon>Metazoa</taxon>
        <taxon>Ecdysozoa</taxon>
        <taxon>Nematoda</taxon>
        <taxon>Enoplea</taxon>
        <taxon>Dorylaimia</taxon>
        <taxon>Trichinellida</taxon>
        <taxon>Trichuridae</taxon>
        <taxon>Trichuris</taxon>
    </lineage>
</organism>
<sequence>MTEISFLAKRIQFRAKQGLKAHRRNALLHFQFSSSLRRKALAQCRRLHPANSPIQRLPKRTAAAKQLLTGKVRPCNGPFGNVE</sequence>
<dbReference type="AlphaFoldDB" id="A0A085NGY9"/>
<dbReference type="EMBL" id="KL367502">
    <property type="protein sequence ID" value="KFD68735.1"/>
    <property type="molecule type" value="Genomic_DNA"/>
</dbReference>
<gene>
    <name evidence="1" type="ORF">M513_03748</name>
    <name evidence="2" type="ORF">M514_03748</name>
</gene>
<evidence type="ECO:0000313" key="2">
    <source>
        <dbReference type="EMBL" id="KFD68735.1"/>
    </source>
</evidence>
<proteinExistence type="predicted"/>
<accession>A0A085NGY9</accession>
<dbReference type="Proteomes" id="UP000030758">
    <property type="component" value="Unassembled WGS sequence"/>
</dbReference>
<dbReference type="EMBL" id="KL363200">
    <property type="protein sequence ID" value="KFD55408.1"/>
    <property type="molecule type" value="Genomic_DNA"/>
</dbReference>
<name>A0A085NGY9_9BILA</name>